<feature type="transmembrane region" description="Helical" evidence="8">
    <location>
        <begin position="185"/>
        <end position="202"/>
    </location>
</feature>
<dbReference type="Pfam" id="PF00083">
    <property type="entry name" value="Sugar_tr"/>
    <property type="match status" value="1"/>
</dbReference>
<dbReference type="GeneID" id="34520544"/>
<evidence type="ECO:0000313" key="10">
    <source>
        <dbReference type="EMBL" id="CDK27160.1"/>
    </source>
</evidence>
<dbReference type="EMBL" id="HG793128">
    <property type="protein sequence ID" value="CDK27160.1"/>
    <property type="molecule type" value="Genomic_DNA"/>
</dbReference>
<evidence type="ECO:0000256" key="8">
    <source>
        <dbReference type="SAM" id="Phobius"/>
    </source>
</evidence>
<feature type="transmembrane region" description="Helical" evidence="8">
    <location>
        <begin position="146"/>
        <end position="165"/>
    </location>
</feature>
<feature type="transmembrane region" description="Helical" evidence="8">
    <location>
        <begin position="335"/>
        <end position="354"/>
    </location>
</feature>
<proteinExistence type="inferred from homology"/>
<dbReference type="PANTHER" id="PTHR48022">
    <property type="entry name" value="PLASTIDIC GLUCOSE TRANSPORTER 4"/>
    <property type="match status" value="1"/>
</dbReference>
<dbReference type="Proteomes" id="UP000019384">
    <property type="component" value="Unassembled WGS sequence"/>
</dbReference>
<dbReference type="STRING" id="1382522.W6MWB6"/>
<dbReference type="PROSITE" id="PS50850">
    <property type="entry name" value="MFS"/>
    <property type="match status" value="1"/>
</dbReference>
<reference evidence="10" key="2">
    <citation type="submission" date="2014-02" db="EMBL/GenBank/DDBJ databases">
        <title>Complete DNA sequence of /Kuraishia capsulata/ illustrates novel genomic features among budding yeasts (/Saccharomycotina/).</title>
        <authorList>
            <person name="Morales L."/>
            <person name="Noel B."/>
            <person name="Porcel B."/>
            <person name="Marcet-Houben M."/>
            <person name="Hullo M-F."/>
            <person name="Sacerdot C."/>
            <person name="Tekaia F."/>
            <person name="Leh-Louis V."/>
            <person name="Despons L."/>
            <person name="Khanna V."/>
            <person name="Aury J-M."/>
            <person name="Barbe V."/>
            <person name="Couloux A."/>
            <person name="Labadie K."/>
            <person name="Pelletier E."/>
            <person name="Souciet J-L."/>
            <person name="Boekhout T."/>
            <person name="Gabaldon T."/>
            <person name="Wincker P."/>
            <person name="Dujon B."/>
        </authorList>
    </citation>
    <scope>NUCLEOTIDE SEQUENCE</scope>
    <source>
        <strain evidence="10">CBS 1993</strain>
    </source>
</reference>
<dbReference type="FunFam" id="1.20.1250.20:FF:000078">
    <property type="entry name" value="MFS maltose transporter, putative"/>
    <property type="match status" value="1"/>
</dbReference>
<evidence type="ECO:0000256" key="4">
    <source>
        <dbReference type="ARBA" id="ARBA00022692"/>
    </source>
</evidence>
<dbReference type="HOGENOM" id="CLU_001265_11_5_1"/>
<protein>
    <recommendedName>
        <fullName evidence="9">Major facilitator superfamily (MFS) profile domain-containing protein</fullName>
    </recommendedName>
</protein>
<feature type="transmembrane region" description="Helical" evidence="8">
    <location>
        <begin position="116"/>
        <end position="134"/>
    </location>
</feature>
<feature type="domain" description="Major facilitator superfamily (MFS) profile" evidence="9">
    <location>
        <begin position="16"/>
        <end position="462"/>
    </location>
</feature>
<evidence type="ECO:0000313" key="11">
    <source>
        <dbReference type="Proteomes" id="UP000019384"/>
    </source>
</evidence>
<organism evidence="10 11">
    <name type="scientific">Kuraishia capsulata CBS 1993</name>
    <dbReference type="NCBI Taxonomy" id="1382522"/>
    <lineage>
        <taxon>Eukaryota</taxon>
        <taxon>Fungi</taxon>
        <taxon>Dikarya</taxon>
        <taxon>Ascomycota</taxon>
        <taxon>Saccharomycotina</taxon>
        <taxon>Pichiomycetes</taxon>
        <taxon>Pichiales</taxon>
        <taxon>Pichiaceae</taxon>
        <taxon>Kuraishia</taxon>
    </lineage>
</organism>
<comment type="similarity">
    <text evidence="2 7">Belongs to the major facilitator superfamily. Sugar transporter (TC 2.A.1.1) family.</text>
</comment>
<dbReference type="InterPro" id="IPR036259">
    <property type="entry name" value="MFS_trans_sf"/>
</dbReference>
<keyword evidence="3 7" id="KW-0813">Transport</keyword>
<evidence type="ECO:0000259" key="9">
    <source>
        <dbReference type="PROSITE" id="PS50850"/>
    </source>
</evidence>
<feature type="transmembrane region" description="Helical" evidence="8">
    <location>
        <begin position="93"/>
        <end position="110"/>
    </location>
</feature>
<evidence type="ECO:0000256" key="7">
    <source>
        <dbReference type="RuleBase" id="RU003346"/>
    </source>
</evidence>
<dbReference type="GO" id="GO:0005351">
    <property type="term" value="F:carbohydrate:proton symporter activity"/>
    <property type="evidence" value="ECO:0007669"/>
    <property type="project" value="TreeGrafter"/>
</dbReference>
<keyword evidence="4 8" id="KW-0812">Transmembrane</keyword>
<dbReference type="InterPro" id="IPR020846">
    <property type="entry name" value="MFS_dom"/>
</dbReference>
<comment type="subcellular location">
    <subcellularLocation>
        <location evidence="1">Membrane</location>
        <topology evidence="1">Multi-pass membrane protein</topology>
    </subcellularLocation>
</comment>
<dbReference type="RefSeq" id="XP_022459156.1">
    <property type="nucleotide sequence ID" value="XM_022601522.1"/>
</dbReference>
<evidence type="ECO:0000256" key="3">
    <source>
        <dbReference type="ARBA" id="ARBA00022448"/>
    </source>
</evidence>
<name>W6MWB6_9ASCO</name>
<evidence type="ECO:0000256" key="1">
    <source>
        <dbReference type="ARBA" id="ARBA00004141"/>
    </source>
</evidence>
<keyword evidence="5 8" id="KW-1133">Transmembrane helix</keyword>
<dbReference type="AlphaFoldDB" id="W6MWB6"/>
<feature type="transmembrane region" description="Helical" evidence="8">
    <location>
        <begin position="405"/>
        <end position="427"/>
    </location>
</feature>
<dbReference type="InterPro" id="IPR005828">
    <property type="entry name" value="MFS_sugar_transport-like"/>
</dbReference>
<feature type="transmembrane region" description="Helical" evidence="8">
    <location>
        <begin position="374"/>
        <end position="393"/>
    </location>
</feature>
<dbReference type="InterPro" id="IPR005829">
    <property type="entry name" value="Sugar_transporter_CS"/>
</dbReference>
<evidence type="ECO:0000256" key="6">
    <source>
        <dbReference type="ARBA" id="ARBA00023136"/>
    </source>
</evidence>
<keyword evidence="6 8" id="KW-0472">Membrane</keyword>
<dbReference type="InterPro" id="IPR003663">
    <property type="entry name" value="Sugar/inositol_transpt"/>
</dbReference>
<sequence length="513" mass="56926">MGVGEAIRRYPKEIFWSGIFAFGLIMAGYDAQIIGSLYGLDSFNNHFGDLQDDGTYAVSAAWQTAISMGTPIGQILIIIYAYPLEAFGRKRTYAFTAAGCIALVFMQFFASNLKVLCAGEILAGILWGGCVLIAPTYSSEISHNSIRAVLEAANNIGFVIGQFIGNGVMDAMSDRTDRYAYKIPFAVQWIWPTLILAFIYWAPESPYWLVRKGRIDDARAVLVQLAPKDEPVEAIEQRLILIQETDALERELEQTTSYKDIFRGTNSIRTEIASMVYVIQIFSGIPLCMNYSTFFFEKAGLADSDAFSLSLGSTAIGFVFTVLSWFLLSYFGRRVLYTGGLAIATVLLFLIGFLDVSPSYDTNDSLRWAQASFVLIWSAVWQCTVGPVMYVVIGEIPSTKLRGKTIAFATAMQSVTALVFSIIMPYILDENEGNLRGKAGFIFGGLSLISVAWCYLRLPETKGRTFDEIDIMFHRGVDLRKFSGYNIMSEPEDIMSTLDGEIIMKAVTSRDKA</sequence>
<evidence type="ECO:0000256" key="5">
    <source>
        <dbReference type="ARBA" id="ARBA00022989"/>
    </source>
</evidence>
<feature type="transmembrane region" description="Helical" evidence="8">
    <location>
        <begin position="14"/>
        <end position="40"/>
    </location>
</feature>
<dbReference type="PANTHER" id="PTHR48022:SF83">
    <property type="entry name" value="MAJOR FACILITATOR SUPERFAMILY (MFS) PROFILE DOMAIN-CONTAINING PROTEIN"/>
    <property type="match status" value="1"/>
</dbReference>
<feature type="transmembrane region" description="Helical" evidence="8">
    <location>
        <begin position="306"/>
        <end position="328"/>
    </location>
</feature>
<accession>W6MWB6</accession>
<dbReference type="SUPFAM" id="SSF103473">
    <property type="entry name" value="MFS general substrate transporter"/>
    <property type="match status" value="1"/>
</dbReference>
<keyword evidence="11" id="KW-1185">Reference proteome</keyword>
<feature type="transmembrane region" description="Helical" evidence="8">
    <location>
        <begin position="439"/>
        <end position="456"/>
    </location>
</feature>
<feature type="transmembrane region" description="Helical" evidence="8">
    <location>
        <begin position="272"/>
        <end position="294"/>
    </location>
</feature>
<feature type="transmembrane region" description="Helical" evidence="8">
    <location>
        <begin position="60"/>
        <end position="81"/>
    </location>
</feature>
<dbReference type="NCBIfam" id="TIGR00879">
    <property type="entry name" value="SP"/>
    <property type="match status" value="1"/>
</dbReference>
<dbReference type="GO" id="GO:0016020">
    <property type="term" value="C:membrane"/>
    <property type="evidence" value="ECO:0007669"/>
    <property type="project" value="UniProtKB-SubCell"/>
</dbReference>
<dbReference type="InterPro" id="IPR050360">
    <property type="entry name" value="MFS_Sugar_Transporters"/>
</dbReference>
<evidence type="ECO:0000256" key="2">
    <source>
        <dbReference type="ARBA" id="ARBA00010992"/>
    </source>
</evidence>
<reference evidence="10" key="1">
    <citation type="submission" date="2013-12" db="EMBL/GenBank/DDBJ databases">
        <authorList>
            <person name="Genoscope - CEA"/>
        </authorList>
    </citation>
    <scope>NUCLEOTIDE SEQUENCE</scope>
    <source>
        <strain evidence="10">CBS 1993</strain>
    </source>
</reference>
<gene>
    <name evidence="10" type="ORF">KUCA_T00003137001</name>
</gene>
<dbReference type="Gene3D" id="1.20.1250.20">
    <property type="entry name" value="MFS general substrate transporter like domains"/>
    <property type="match status" value="1"/>
</dbReference>
<dbReference type="OrthoDB" id="6612291at2759"/>
<dbReference type="PROSITE" id="PS00217">
    <property type="entry name" value="SUGAR_TRANSPORT_2"/>
    <property type="match status" value="1"/>
</dbReference>